<dbReference type="PANTHER" id="PTHR38795">
    <property type="entry name" value="DUF6604 DOMAIN-CONTAINING PROTEIN"/>
    <property type="match status" value="1"/>
</dbReference>
<dbReference type="EMBL" id="KN714721">
    <property type="protein sequence ID" value="KUI58921.1"/>
    <property type="molecule type" value="Genomic_DNA"/>
</dbReference>
<feature type="transmembrane region" description="Helical" evidence="2">
    <location>
        <begin position="40"/>
        <end position="61"/>
    </location>
</feature>
<evidence type="ECO:0000256" key="1">
    <source>
        <dbReference type="SAM" id="MobiDB-lite"/>
    </source>
</evidence>
<feature type="domain" description="DUF6604" evidence="3">
    <location>
        <begin position="174"/>
        <end position="458"/>
    </location>
</feature>
<feature type="region of interest" description="Disordered" evidence="1">
    <location>
        <begin position="352"/>
        <end position="378"/>
    </location>
</feature>
<keyword evidence="2" id="KW-0472">Membrane</keyword>
<dbReference type="Pfam" id="PF20253">
    <property type="entry name" value="DUF6604"/>
    <property type="match status" value="1"/>
</dbReference>
<dbReference type="Proteomes" id="UP000078576">
    <property type="component" value="Unassembled WGS sequence"/>
</dbReference>
<sequence length="1116" mass="125034">MPQYNSNAGLSTTVLLRRITIFTFPASLLMLTIHGIGSRWAFPALGLLPHATSVVFGSLLLYREHVAALGSPIQALSPSNIFFADVALAVWYLAFLIPTWVLLGAPYDEGWIILGTYGSVFLMVNFAIHFYFAAAEALHIITAREIPFRSLATEYTRLNEDYTDELGYAEAVNQDDLATFLAATGILCGAPSSLTATSNDASSDVKSTRLKGKVRKLAKQQAADGVIDATTHQRAPKLELYSYVPLAEIIAKSTSVHSRVPRWVISIIDKIIQDRQDCFQHINGEDVATFLSKGQYDGHIHPINVLEKVRSVLVHKYESQVALAQKKAQAQPKTPVRRALGEISGNAFAKLKIDSPEKTPSPTAHSASQAEEADAQDRAQADAWRTSLGIAQVFAAYPQASHEEALVALGSLRKDMISMRQVVHEAWLRYRNGTTDLAAAATTTNTAIDLARFLEKQARPVIESYIRSRDPKETQLPVYFYSLGDWLRQIDDKTCGTNIYAALLEFDAPDQTEVPPELRTLDTTKARDAEVITFRWAYKLVQMYCMEFFSQTRKLEMPPDYEPIRWGKGDRPNDAKLFEFARTCDRQDVQWLYELSWLGNYGYGPVFPIIDEVSRGFRIMHEEVDLKLWVVFGVQLFHEINLILTPDEKVGALHTVEKFMRDGCEMFDKAENFYSSIIEKSPEGKLDQDEEDSPHLRARAGKTLLACLFPSQVDEEIESSGHLDYPNLNQSYLMSQHPILCGILLHTGRLVLQERSIAVENYTRSILRMAHFYNACYSEGLIKSRWLDLEYCMKELQGSNLFMTGSPPGKIQNYGRAYLLAAGALSLTYAAPDCREGPKLAGYSTRGKHTIKGRRNNCGERYDLNEEDVRAIAEHAAAYKRGDDSDDRSKAQLKTGRALVKKTKSLDEILRDLCEGLDHEVPMISFPYISLNNDCSTILWDLETELQFTHHIVFDINTAFFGLGQIAVNFLVNHRSKLWISAKCIDKHTKDNTNGGNDGMAGLSWVSSTVPVPLLNTFPERVREYIRKNASQTGEVDKRIGPQPVNHNAVPQVKRGPADGKQHGTPRMTGNARDAIGPTPDETQVPTGKEVSVAYHVDGTRPICKIVYQSHYERYD</sequence>
<dbReference type="STRING" id="694573.A0A194V504"/>
<dbReference type="PANTHER" id="PTHR38795:SF1">
    <property type="entry name" value="DUF6604 DOMAIN-CONTAINING PROTEIN"/>
    <property type="match status" value="1"/>
</dbReference>
<evidence type="ECO:0000313" key="4">
    <source>
        <dbReference type="EMBL" id="KUI58921.1"/>
    </source>
</evidence>
<proteinExistence type="predicted"/>
<organism evidence="4 5">
    <name type="scientific">Cytospora mali</name>
    <name type="common">Apple Valsa canker fungus</name>
    <name type="synonym">Valsa mali</name>
    <dbReference type="NCBI Taxonomy" id="578113"/>
    <lineage>
        <taxon>Eukaryota</taxon>
        <taxon>Fungi</taxon>
        <taxon>Dikarya</taxon>
        <taxon>Ascomycota</taxon>
        <taxon>Pezizomycotina</taxon>
        <taxon>Sordariomycetes</taxon>
        <taxon>Sordariomycetidae</taxon>
        <taxon>Diaporthales</taxon>
        <taxon>Cytosporaceae</taxon>
        <taxon>Cytospora</taxon>
    </lineage>
</organism>
<keyword evidence="2" id="KW-0812">Transmembrane</keyword>
<gene>
    <name evidence="4" type="ORF">VP1G_06184</name>
</gene>
<dbReference type="InterPro" id="IPR046539">
    <property type="entry name" value="DUF6604"/>
</dbReference>
<name>A0A194V504_CYTMA</name>
<evidence type="ECO:0000259" key="3">
    <source>
        <dbReference type="Pfam" id="PF20253"/>
    </source>
</evidence>
<protein>
    <recommendedName>
        <fullName evidence="3">DUF6604 domain-containing protein</fullName>
    </recommendedName>
</protein>
<feature type="transmembrane region" description="Helical" evidence="2">
    <location>
        <begin position="15"/>
        <end position="33"/>
    </location>
</feature>
<feature type="region of interest" description="Disordered" evidence="1">
    <location>
        <begin position="1033"/>
        <end position="1086"/>
    </location>
</feature>
<feature type="transmembrane region" description="Helical" evidence="2">
    <location>
        <begin position="110"/>
        <end position="132"/>
    </location>
</feature>
<dbReference type="AlphaFoldDB" id="A0A194V504"/>
<feature type="transmembrane region" description="Helical" evidence="2">
    <location>
        <begin position="81"/>
        <end position="103"/>
    </location>
</feature>
<reference evidence="5" key="1">
    <citation type="submission" date="2014-12" db="EMBL/GenBank/DDBJ databases">
        <title>Genome Sequence of Valsa Canker Pathogens Uncovers a Specific Adaption of Colonization on Woody Bark.</title>
        <authorList>
            <person name="Yin Z."/>
            <person name="Liu H."/>
            <person name="Gao X."/>
            <person name="Li Z."/>
            <person name="Song N."/>
            <person name="Ke X."/>
            <person name="Dai Q."/>
            <person name="Wu Y."/>
            <person name="Sun Y."/>
            <person name="Xu J.-R."/>
            <person name="Kang Z.K."/>
            <person name="Wang L."/>
            <person name="Huang L."/>
        </authorList>
    </citation>
    <scope>NUCLEOTIDE SEQUENCE [LARGE SCALE GENOMIC DNA]</scope>
    <source>
        <strain evidence="5">SXYL134</strain>
    </source>
</reference>
<keyword evidence="5" id="KW-1185">Reference proteome</keyword>
<evidence type="ECO:0000256" key="2">
    <source>
        <dbReference type="SAM" id="Phobius"/>
    </source>
</evidence>
<keyword evidence="2" id="KW-1133">Transmembrane helix</keyword>
<dbReference type="OrthoDB" id="5238236at2759"/>
<accession>A0A194V504</accession>
<evidence type="ECO:0000313" key="5">
    <source>
        <dbReference type="Proteomes" id="UP000078576"/>
    </source>
</evidence>